<keyword evidence="1 2" id="KW-0238">DNA-binding</keyword>
<dbReference type="Proteomes" id="UP001296706">
    <property type="component" value="Unassembled WGS sequence"/>
</dbReference>
<reference evidence="5 6" key="1">
    <citation type="submission" date="2020-04" db="EMBL/GenBank/DDBJ databases">
        <authorList>
            <person name="Klaysubun C."/>
            <person name="Duangmal K."/>
            <person name="Lipun K."/>
        </authorList>
    </citation>
    <scope>NUCLEOTIDE SEQUENCE [LARGE SCALE GENOMIC DNA]</scope>
    <source>
        <strain evidence="5 6">JCM 11839</strain>
    </source>
</reference>
<dbReference type="Gene3D" id="1.10.357.10">
    <property type="entry name" value="Tetracycline Repressor, domain 2"/>
    <property type="match status" value="1"/>
</dbReference>
<dbReference type="SUPFAM" id="SSF48498">
    <property type="entry name" value="Tetracyclin repressor-like, C-terminal domain"/>
    <property type="match status" value="1"/>
</dbReference>
<evidence type="ECO:0000313" key="5">
    <source>
        <dbReference type="EMBL" id="NMH77450.1"/>
    </source>
</evidence>
<protein>
    <submittedName>
        <fullName evidence="5">TetR/AcrR family transcriptional regulator</fullName>
    </submittedName>
</protein>
<dbReference type="PRINTS" id="PR00455">
    <property type="entry name" value="HTHTETR"/>
</dbReference>
<feature type="DNA-binding region" description="H-T-H motif" evidence="2">
    <location>
        <begin position="55"/>
        <end position="74"/>
    </location>
</feature>
<dbReference type="Pfam" id="PF17932">
    <property type="entry name" value="TetR_C_24"/>
    <property type="match status" value="1"/>
</dbReference>
<feature type="domain" description="HTH tetR-type" evidence="4">
    <location>
        <begin position="32"/>
        <end position="92"/>
    </location>
</feature>
<dbReference type="SUPFAM" id="SSF46689">
    <property type="entry name" value="Homeodomain-like"/>
    <property type="match status" value="1"/>
</dbReference>
<dbReference type="PROSITE" id="PS01081">
    <property type="entry name" value="HTH_TETR_1"/>
    <property type="match status" value="1"/>
</dbReference>
<evidence type="ECO:0000313" key="6">
    <source>
        <dbReference type="Proteomes" id="UP001296706"/>
    </source>
</evidence>
<name>A0ABX1RE95_9PSEU</name>
<organism evidence="5 6">
    <name type="scientific">Pseudonocardia xinjiangensis</name>
    <dbReference type="NCBI Taxonomy" id="75289"/>
    <lineage>
        <taxon>Bacteria</taxon>
        <taxon>Bacillati</taxon>
        <taxon>Actinomycetota</taxon>
        <taxon>Actinomycetes</taxon>
        <taxon>Pseudonocardiales</taxon>
        <taxon>Pseudonocardiaceae</taxon>
        <taxon>Pseudonocardia</taxon>
    </lineage>
</organism>
<dbReference type="EMBL" id="JAAXKY010000024">
    <property type="protein sequence ID" value="NMH77450.1"/>
    <property type="molecule type" value="Genomic_DNA"/>
</dbReference>
<gene>
    <name evidence="5" type="ORF">HF577_10170</name>
</gene>
<dbReference type="InterPro" id="IPR041490">
    <property type="entry name" value="KstR2_TetR_C"/>
</dbReference>
<dbReference type="Pfam" id="PF00440">
    <property type="entry name" value="TetR_N"/>
    <property type="match status" value="1"/>
</dbReference>
<evidence type="ECO:0000259" key="4">
    <source>
        <dbReference type="PROSITE" id="PS50977"/>
    </source>
</evidence>
<accession>A0ABX1RE95</accession>
<dbReference type="InterPro" id="IPR009057">
    <property type="entry name" value="Homeodomain-like_sf"/>
</dbReference>
<dbReference type="RefSeq" id="WP_169395524.1">
    <property type="nucleotide sequence ID" value="NZ_BAAAJH010000001.1"/>
</dbReference>
<dbReference type="InterPro" id="IPR023772">
    <property type="entry name" value="DNA-bd_HTH_TetR-type_CS"/>
</dbReference>
<sequence length="238" mass="26532">MAKRQPGAFDTWELDAPQLQDRSAELWDHSYGPVARRLLTSATRCYASKGFQATTTRDISGGAGLSPAAMYVHFPSKEAILFEIARTAHVKALDDMRSPAQDDLVERIWHIVYRHVAWNARYHVAARVAQYELANLTPENYASIREIRRETNRVYRSIVADGVEDGVFVPIDIKRVVRGIIALAVDPVRWYRHSGTDSPEDLGEFYAGLALAMLTSTPPVPASRTEPSDPTQAGEPAR</sequence>
<evidence type="ECO:0000256" key="1">
    <source>
        <dbReference type="ARBA" id="ARBA00023125"/>
    </source>
</evidence>
<comment type="caution">
    <text evidence="5">The sequence shown here is derived from an EMBL/GenBank/DDBJ whole genome shotgun (WGS) entry which is preliminary data.</text>
</comment>
<proteinExistence type="predicted"/>
<dbReference type="PROSITE" id="PS50977">
    <property type="entry name" value="HTH_TETR_2"/>
    <property type="match status" value="1"/>
</dbReference>
<dbReference type="PANTHER" id="PTHR30055:SF200">
    <property type="entry name" value="HTH-TYPE TRANSCRIPTIONAL REPRESSOR BDCR"/>
    <property type="match status" value="1"/>
</dbReference>
<evidence type="ECO:0000256" key="2">
    <source>
        <dbReference type="PROSITE-ProRule" id="PRU00335"/>
    </source>
</evidence>
<dbReference type="InterPro" id="IPR050109">
    <property type="entry name" value="HTH-type_TetR-like_transc_reg"/>
</dbReference>
<dbReference type="PANTHER" id="PTHR30055">
    <property type="entry name" value="HTH-TYPE TRANSCRIPTIONAL REGULATOR RUTR"/>
    <property type="match status" value="1"/>
</dbReference>
<feature type="region of interest" description="Disordered" evidence="3">
    <location>
        <begin position="217"/>
        <end position="238"/>
    </location>
</feature>
<dbReference type="InterPro" id="IPR001647">
    <property type="entry name" value="HTH_TetR"/>
</dbReference>
<evidence type="ECO:0000256" key="3">
    <source>
        <dbReference type="SAM" id="MobiDB-lite"/>
    </source>
</evidence>
<dbReference type="InterPro" id="IPR036271">
    <property type="entry name" value="Tet_transcr_reg_TetR-rel_C_sf"/>
</dbReference>
<keyword evidence="6" id="KW-1185">Reference proteome</keyword>